<evidence type="ECO:0000313" key="1">
    <source>
        <dbReference type="EMBL" id="SMO54276.1"/>
    </source>
</evidence>
<sequence length="60" mass="7123">MIKIICDHCKIETSYSTLSQTWITVIERSSHEKFADRHFCSWKCLSDYRKQEQTQQILGA</sequence>
<dbReference type="EMBL" id="FXTI01000003">
    <property type="protein sequence ID" value="SMO54276.1"/>
    <property type="molecule type" value="Genomic_DNA"/>
</dbReference>
<dbReference type="AlphaFoldDB" id="A0A521C474"/>
<evidence type="ECO:0008006" key="3">
    <source>
        <dbReference type="Google" id="ProtNLM"/>
    </source>
</evidence>
<dbReference type="Proteomes" id="UP000315636">
    <property type="component" value="Unassembled WGS sequence"/>
</dbReference>
<protein>
    <recommendedName>
        <fullName evidence="3">MYM-type domain-containing protein</fullName>
    </recommendedName>
</protein>
<name>A0A521C474_9BACL</name>
<evidence type="ECO:0000313" key="2">
    <source>
        <dbReference type="Proteomes" id="UP000315636"/>
    </source>
</evidence>
<accession>A0A521C474</accession>
<keyword evidence="2" id="KW-1185">Reference proteome</keyword>
<proteinExistence type="predicted"/>
<gene>
    <name evidence="1" type="ORF">SAMN06264849_103120</name>
</gene>
<reference evidence="1 2" key="1">
    <citation type="submission" date="2017-05" db="EMBL/GenBank/DDBJ databases">
        <authorList>
            <person name="Varghese N."/>
            <person name="Submissions S."/>
        </authorList>
    </citation>
    <scope>NUCLEOTIDE SEQUENCE [LARGE SCALE GENOMIC DNA]</scope>
    <source>
        <strain evidence="1 2">DSM 45474</strain>
    </source>
</reference>
<organism evidence="1 2">
    <name type="scientific">Melghirimyces algeriensis</name>
    <dbReference type="NCBI Taxonomy" id="910412"/>
    <lineage>
        <taxon>Bacteria</taxon>
        <taxon>Bacillati</taxon>
        <taxon>Bacillota</taxon>
        <taxon>Bacilli</taxon>
        <taxon>Bacillales</taxon>
        <taxon>Thermoactinomycetaceae</taxon>
        <taxon>Melghirimyces</taxon>
    </lineage>
</organism>